<protein>
    <recommendedName>
        <fullName evidence="2">Activator of Hsp90 ATPase homologue 1/2-like C-terminal domain-containing protein</fullName>
    </recommendedName>
</protein>
<dbReference type="SUPFAM" id="SSF55961">
    <property type="entry name" value="Bet v1-like"/>
    <property type="match status" value="1"/>
</dbReference>
<dbReference type="InterPro" id="IPR013538">
    <property type="entry name" value="ASHA1/2-like_C"/>
</dbReference>
<evidence type="ECO:0000313" key="3">
    <source>
        <dbReference type="EMBL" id="ANX14215.1"/>
    </source>
</evidence>
<dbReference type="OrthoDB" id="337378at2"/>
<feature type="domain" description="Activator of Hsp90 ATPase homologue 1/2-like C-terminal" evidence="2">
    <location>
        <begin position="14"/>
        <end position="123"/>
    </location>
</feature>
<keyword evidence="4" id="KW-1185">Reference proteome</keyword>
<evidence type="ECO:0000256" key="1">
    <source>
        <dbReference type="ARBA" id="ARBA00006817"/>
    </source>
</evidence>
<dbReference type="KEGG" id="far:ABE41_019550"/>
<organism evidence="3 4">
    <name type="scientific">Fictibacillus arsenicus</name>
    <dbReference type="NCBI Taxonomy" id="255247"/>
    <lineage>
        <taxon>Bacteria</taxon>
        <taxon>Bacillati</taxon>
        <taxon>Bacillota</taxon>
        <taxon>Bacilli</taxon>
        <taxon>Bacillales</taxon>
        <taxon>Fictibacillaceae</taxon>
        <taxon>Fictibacillus</taxon>
    </lineage>
</organism>
<evidence type="ECO:0000313" key="4">
    <source>
        <dbReference type="Proteomes" id="UP000077412"/>
    </source>
</evidence>
<dbReference type="InterPro" id="IPR023393">
    <property type="entry name" value="START-like_dom_sf"/>
</dbReference>
<evidence type="ECO:0000259" key="2">
    <source>
        <dbReference type="Pfam" id="PF08327"/>
    </source>
</evidence>
<dbReference type="Proteomes" id="UP000077412">
    <property type="component" value="Chromosome"/>
</dbReference>
<gene>
    <name evidence="3" type="ORF">ABE41_019550</name>
</gene>
<name>A0A1B1Z9U5_9BACL</name>
<dbReference type="Gene3D" id="3.30.530.20">
    <property type="match status" value="1"/>
</dbReference>
<dbReference type="RefSeq" id="WP_066294059.1">
    <property type="nucleotide sequence ID" value="NZ_CP016761.1"/>
</dbReference>
<comment type="similarity">
    <text evidence="1">Belongs to the AHA1 family.</text>
</comment>
<dbReference type="Pfam" id="PF08327">
    <property type="entry name" value="AHSA1"/>
    <property type="match status" value="1"/>
</dbReference>
<proteinExistence type="inferred from homology"/>
<dbReference type="AlphaFoldDB" id="A0A1B1Z9U5"/>
<accession>A0A1B1Z9U5</accession>
<sequence>MSANIYQEVIIHSSPNSVYETLLNEQQFSEVTGGAPTKIVPEEGGHFSLFGGMIEGRTIELVANERIVQAWRAANWEPGVYSIAKFDIQTKGDETLLVFTHSGFPEEQKPHLEAGWHENYWLPLQKHLSE</sequence>
<dbReference type="STRING" id="255247.ABE41_019550"/>
<dbReference type="EMBL" id="CP016761">
    <property type="protein sequence ID" value="ANX14215.1"/>
    <property type="molecule type" value="Genomic_DNA"/>
</dbReference>
<reference evidence="3 4" key="1">
    <citation type="submission" date="2016-08" db="EMBL/GenBank/DDBJ databases">
        <title>Complete genome sequence of Fictibacillus arsenicus G25-54, a strain with toxicity to nematodes and a potential arsenic-resistance activity.</title>
        <authorList>
            <person name="Zheng Z."/>
        </authorList>
    </citation>
    <scope>NUCLEOTIDE SEQUENCE [LARGE SCALE GENOMIC DNA]</scope>
    <source>
        <strain evidence="3 4">G25-54</strain>
    </source>
</reference>